<dbReference type="GeneID" id="80818357"/>
<sequence>MLYSLLVRMSRGQKGFVIASIDLALIVFSFVGANSLLIGRMPTLQVLRASLPYLSVMLPVGLAVILYLGLHRKKLITYELKGVLQSGFMAVTVGLSGVATSIAIGTYISVQLFVIASMILLIASAGLRLLLRELVVRAYLRGKALKRVLIYGAGRTGQQLASALYSDIELQLHGFIDDNPGTHGMTVSGFKVYSPNKIESLVEKLRIDRIILAMPAASEADKARIARRLSHLACEVHIMPSFAQMLLDHGNRTSTKPLDFSKLLGRNHLEAELPGVSDAYEGKCVLVTGAGGSIGSELSRQIAMCQPAKLILLDHSELLLYKIQRKLNAFQNDVEIVPVLGSICEPGLVDRIFAENEIDVVLHAAAYKHLPLLELNTIEGLRNNVIGTKVVADAARRHGAERFILISSDKAVRPKSVLGVSKRLAEMLVQDLATRPGRTMYSMVRFGNVLGSSGSVIPLFEDQIANGGPVTVTHTDVTRYFMTVSEAVRLVLLAGSFARGGDVFVLDMGKPISIWQVARKLIENAGYTVRDAANPDGDIEILFTGLRPGEKLCEELLIGTDMLTTPHPKILRAQETHLSELEMANVLQELRRAVETHDTEAASLIADRWVEHEGKSVRDKTATEGSLGAG</sequence>
<feature type="transmembrane region" description="Helical" evidence="2">
    <location>
        <begin position="82"/>
        <end position="104"/>
    </location>
</feature>
<evidence type="ECO:0000313" key="5">
    <source>
        <dbReference type="Proteomes" id="UP000182932"/>
    </source>
</evidence>
<gene>
    <name evidence="4" type="ORF">SAMN04487940_106100</name>
</gene>
<feature type="transmembrane region" description="Helical" evidence="2">
    <location>
        <begin position="110"/>
        <end position="131"/>
    </location>
</feature>
<name>A0A975WA12_9RHOB</name>
<organism evidence="4 5">
    <name type="scientific">Marinovum algicola</name>
    <dbReference type="NCBI Taxonomy" id="42444"/>
    <lineage>
        <taxon>Bacteria</taxon>
        <taxon>Pseudomonadati</taxon>
        <taxon>Pseudomonadota</taxon>
        <taxon>Alphaproteobacteria</taxon>
        <taxon>Rhodobacterales</taxon>
        <taxon>Roseobacteraceae</taxon>
        <taxon>Marinovum</taxon>
    </lineage>
</organism>
<dbReference type="PANTHER" id="PTHR43318">
    <property type="entry name" value="UDP-N-ACETYLGLUCOSAMINE 4,6-DEHYDRATASE"/>
    <property type="match status" value="1"/>
</dbReference>
<evidence type="ECO:0000256" key="2">
    <source>
        <dbReference type="SAM" id="Phobius"/>
    </source>
</evidence>
<reference evidence="4 5" key="1">
    <citation type="submission" date="2016-10" db="EMBL/GenBank/DDBJ databases">
        <authorList>
            <person name="Varghese N."/>
            <person name="Submissions S."/>
        </authorList>
    </citation>
    <scope>NUCLEOTIDE SEQUENCE [LARGE SCALE GENOMIC DNA]</scope>
    <source>
        <strain evidence="4 5">FF3</strain>
    </source>
</reference>
<dbReference type="EMBL" id="FNYY01000006">
    <property type="protein sequence ID" value="SEJ47284.1"/>
    <property type="molecule type" value="Genomic_DNA"/>
</dbReference>
<keyword evidence="5" id="KW-1185">Reference proteome</keyword>
<evidence type="ECO:0000313" key="4">
    <source>
        <dbReference type="EMBL" id="SEJ47284.1"/>
    </source>
</evidence>
<feature type="domain" description="Polysaccharide biosynthesis protein CapD-like" evidence="3">
    <location>
        <begin position="285"/>
        <end position="574"/>
    </location>
</feature>
<keyword evidence="2" id="KW-0472">Membrane</keyword>
<dbReference type="InterPro" id="IPR003869">
    <property type="entry name" value="Polysac_CapD-like"/>
</dbReference>
<evidence type="ECO:0000259" key="3">
    <source>
        <dbReference type="Pfam" id="PF02719"/>
    </source>
</evidence>
<feature type="transmembrane region" description="Helical" evidence="2">
    <location>
        <begin position="16"/>
        <end position="38"/>
    </location>
</feature>
<dbReference type="Gene3D" id="3.40.50.720">
    <property type="entry name" value="NAD(P)-binding Rossmann-like Domain"/>
    <property type="match status" value="2"/>
</dbReference>
<protein>
    <submittedName>
        <fullName evidence="4">NDP-sugar epimerase, includes UDP-GlcNAc-inverting 4,6-dehydratase FlaA1 and capsular polysaccharide biosynthesis protein EpsC</fullName>
    </submittedName>
</protein>
<dbReference type="RefSeq" id="WP_048533573.1">
    <property type="nucleotide sequence ID" value="NZ_CATLQZ010000002.1"/>
</dbReference>
<dbReference type="Pfam" id="PF02719">
    <property type="entry name" value="Polysacc_synt_2"/>
    <property type="match status" value="1"/>
</dbReference>
<dbReference type="PANTHER" id="PTHR43318:SF1">
    <property type="entry name" value="POLYSACCHARIDE BIOSYNTHESIS PROTEIN EPSC-RELATED"/>
    <property type="match status" value="1"/>
</dbReference>
<dbReference type="Pfam" id="PF13727">
    <property type="entry name" value="CoA_binding_3"/>
    <property type="match status" value="1"/>
</dbReference>
<dbReference type="Proteomes" id="UP000182932">
    <property type="component" value="Unassembled WGS sequence"/>
</dbReference>
<dbReference type="SUPFAM" id="SSF51735">
    <property type="entry name" value="NAD(P)-binding Rossmann-fold domains"/>
    <property type="match status" value="1"/>
</dbReference>
<feature type="transmembrane region" description="Helical" evidence="2">
    <location>
        <begin position="50"/>
        <end position="70"/>
    </location>
</feature>
<comment type="caution">
    <text evidence="4">The sequence shown here is derived from an EMBL/GenBank/DDBJ whole genome shotgun (WGS) entry which is preliminary data.</text>
</comment>
<proteinExistence type="inferred from homology"/>
<keyword evidence="2" id="KW-0812">Transmembrane</keyword>
<dbReference type="CDD" id="cd05237">
    <property type="entry name" value="UDP_invert_4-6DH_SDR_e"/>
    <property type="match status" value="1"/>
</dbReference>
<dbReference type="InterPro" id="IPR029063">
    <property type="entry name" value="SAM-dependent_MTases_sf"/>
</dbReference>
<keyword evidence="2" id="KW-1133">Transmembrane helix</keyword>
<dbReference type="InterPro" id="IPR036291">
    <property type="entry name" value="NAD(P)-bd_dom_sf"/>
</dbReference>
<comment type="similarity">
    <text evidence="1">Belongs to the polysaccharide synthase family.</text>
</comment>
<dbReference type="AlphaFoldDB" id="A0A975WA12"/>
<accession>A0A975WA12</accession>
<dbReference type="InterPro" id="IPR051203">
    <property type="entry name" value="Polysaccharide_Synthase-Rel"/>
</dbReference>
<evidence type="ECO:0000256" key="1">
    <source>
        <dbReference type="ARBA" id="ARBA00007430"/>
    </source>
</evidence>
<dbReference type="SUPFAM" id="SSF53335">
    <property type="entry name" value="S-adenosyl-L-methionine-dependent methyltransferases"/>
    <property type="match status" value="1"/>
</dbReference>